<name>A0A6A5WY40_9PLEO</name>
<feature type="domain" description="Tyrosine specific protein phosphatases" evidence="2">
    <location>
        <begin position="153"/>
        <end position="222"/>
    </location>
</feature>
<dbReference type="PROSITE" id="PS50056">
    <property type="entry name" value="TYR_PHOSPHATASE_2"/>
    <property type="match status" value="1"/>
</dbReference>
<dbReference type="OrthoDB" id="449382at2759"/>
<dbReference type="InterPro" id="IPR016130">
    <property type="entry name" value="Tyr_Pase_AS"/>
</dbReference>
<reference evidence="3" key="1">
    <citation type="journal article" date="2020" name="Stud. Mycol.">
        <title>101 Dothideomycetes genomes: a test case for predicting lifestyles and emergence of pathogens.</title>
        <authorList>
            <person name="Haridas S."/>
            <person name="Albert R."/>
            <person name="Binder M."/>
            <person name="Bloem J."/>
            <person name="Labutti K."/>
            <person name="Salamov A."/>
            <person name="Andreopoulos B."/>
            <person name="Baker S."/>
            <person name="Barry K."/>
            <person name="Bills G."/>
            <person name="Bluhm B."/>
            <person name="Cannon C."/>
            <person name="Castanera R."/>
            <person name="Culley D."/>
            <person name="Daum C."/>
            <person name="Ezra D."/>
            <person name="Gonzalez J."/>
            <person name="Henrissat B."/>
            <person name="Kuo A."/>
            <person name="Liang C."/>
            <person name="Lipzen A."/>
            <person name="Lutzoni F."/>
            <person name="Magnuson J."/>
            <person name="Mondo S."/>
            <person name="Nolan M."/>
            <person name="Ohm R."/>
            <person name="Pangilinan J."/>
            <person name="Park H.-J."/>
            <person name="Ramirez L."/>
            <person name="Alfaro M."/>
            <person name="Sun H."/>
            <person name="Tritt A."/>
            <person name="Yoshinaga Y."/>
            <person name="Zwiers L.-H."/>
            <person name="Turgeon B."/>
            <person name="Goodwin S."/>
            <person name="Spatafora J."/>
            <person name="Crous P."/>
            <person name="Grigoriev I."/>
        </authorList>
    </citation>
    <scope>NUCLEOTIDE SEQUENCE</scope>
    <source>
        <strain evidence="3">CBS 123094</strain>
    </source>
</reference>
<dbReference type="Proteomes" id="UP000799779">
    <property type="component" value="Unassembled WGS sequence"/>
</dbReference>
<dbReference type="GO" id="GO:0004721">
    <property type="term" value="F:phosphoprotein phosphatase activity"/>
    <property type="evidence" value="ECO:0007669"/>
    <property type="project" value="InterPro"/>
</dbReference>
<evidence type="ECO:0000256" key="1">
    <source>
        <dbReference type="SAM" id="MobiDB-lite"/>
    </source>
</evidence>
<sequence>MLPAKSAKEAPSSTPERAPHPDFFPFHVIPGISNFRDIGGWPVASPTDPSKVIGHVRRGILYRGSDTNRVTDEGVKMLRELGIKTDFDLRSKQQIEKTGGYRDIDGIERKWTPVFADEQYTEEAAKKRYELYAGEGTDGIVEAFVEILTSGAPMFSAVLHHLLVTISSDPPPALFMHCTTGNNRTGVFISLLLLLLGVPSSSVVDEYALSDKGLAPTRHINIGRLLKKGAFEEYGPEEARRKCERMVGARAESMEALVREVQRRWAGPEGYFRECVGLGEDEIARLREVLVVELGGA</sequence>
<evidence type="ECO:0000313" key="3">
    <source>
        <dbReference type="EMBL" id="KAF2006048.1"/>
    </source>
</evidence>
<dbReference type="Gene3D" id="3.90.190.10">
    <property type="entry name" value="Protein tyrosine phosphatase superfamily"/>
    <property type="match status" value="1"/>
</dbReference>
<dbReference type="PANTHER" id="PTHR31126">
    <property type="entry name" value="TYROSINE-PROTEIN PHOSPHATASE"/>
    <property type="match status" value="1"/>
</dbReference>
<dbReference type="InterPro" id="IPR026893">
    <property type="entry name" value="Tyr/Ser_Pase_IphP-type"/>
</dbReference>
<dbReference type="Pfam" id="PF13350">
    <property type="entry name" value="Y_phosphatase3"/>
    <property type="match status" value="1"/>
</dbReference>
<evidence type="ECO:0000313" key="4">
    <source>
        <dbReference type="Proteomes" id="UP000799779"/>
    </source>
</evidence>
<dbReference type="InterPro" id="IPR029021">
    <property type="entry name" value="Prot-tyrosine_phosphatase-like"/>
</dbReference>
<dbReference type="PANTHER" id="PTHR31126:SF1">
    <property type="entry name" value="TYROSINE SPECIFIC PROTEIN PHOSPHATASES DOMAIN-CONTAINING PROTEIN"/>
    <property type="match status" value="1"/>
</dbReference>
<protein>
    <submittedName>
        <fullName evidence="3">Putative tyrosine-protein phosphatase</fullName>
    </submittedName>
</protein>
<feature type="region of interest" description="Disordered" evidence="1">
    <location>
        <begin position="1"/>
        <end position="22"/>
    </location>
</feature>
<evidence type="ECO:0000259" key="2">
    <source>
        <dbReference type="PROSITE" id="PS50056"/>
    </source>
</evidence>
<gene>
    <name evidence="3" type="ORF">P154DRAFT_291970</name>
</gene>
<dbReference type="EMBL" id="ML977561">
    <property type="protein sequence ID" value="KAF2006048.1"/>
    <property type="molecule type" value="Genomic_DNA"/>
</dbReference>
<dbReference type="SUPFAM" id="SSF52799">
    <property type="entry name" value="(Phosphotyrosine protein) phosphatases II"/>
    <property type="match status" value="1"/>
</dbReference>
<organism evidence="3 4">
    <name type="scientific">Amniculicola lignicola CBS 123094</name>
    <dbReference type="NCBI Taxonomy" id="1392246"/>
    <lineage>
        <taxon>Eukaryota</taxon>
        <taxon>Fungi</taxon>
        <taxon>Dikarya</taxon>
        <taxon>Ascomycota</taxon>
        <taxon>Pezizomycotina</taxon>
        <taxon>Dothideomycetes</taxon>
        <taxon>Pleosporomycetidae</taxon>
        <taxon>Pleosporales</taxon>
        <taxon>Amniculicolaceae</taxon>
        <taxon>Amniculicola</taxon>
    </lineage>
</organism>
<keyword evidence="4" id="KW-1185">Reference proteome</keyword>
<dbReference type="InterPro" id="IPR000387">
    <property type="entry name" value="Tyr_Pase_dom"/>
</dbReference>
<accession>A0A6A5WY40</accession>
<dbReference type="AlphaFoldDB" id="A0A6A5WY40"/>
<proteinExistence type="predicted"/>
<dbReference type="PROSITE" id="PS00383">
    <property type="entry name" value="TYR_PHOSPHATASE_1"/>
    <property type="match status" value="1"/>
</dbReference>